<dbReference type="RefSeq" id="WP_208044401.1">
    <property type="nucleotide sequence ID" value="NZ_JAGDYL010000001.1"/>
</dbReference>
<dbReference type="PRINTS" id="PR00080">
    <property type="entry name" value="SDRFAMILY"/>
</dbReference>
<dbReference type="AlphaFoldDB" id="A0A939LT67"/>
<comment type="similarity">
    <text evidence="1">Belongs to the short-chain dehydrogenases/reductases (SDR) family.</text>
</comment>
<dbReference type="Proteomes" id="UP000664398">
    <property type="component" value="Unassembled WGS sequence"/>
</dbReference>
<dbReference type="PANTHER" id="PTHR42760">
    <property type="entry name" value="SHORT-CHAIN DEHYDROGENASES/REDUCTASES FAMILY MEMBER"/>
    <property type="match status" value="1"/>
</dbReference>
<protein>
    <submittedName>
        <fullName evidence="3">SDR family oxidoreductase</fullName>
    </submittedName>
</protein>
<evidence type="ECO:0000313" key="4">
    <source>
        <dbReference type="Proteomes" id="UP000664398"/>
    </source>
</evidence>
<evidence type="ECO:0000256" key="2">
    <source>
        <dbReference type="ARBA" id="ARBA00023002"/>
    </source>
</evidence>
<keyword evidence="4" id="KW-1185">Reference proteome</keyword>
<comment type="caution">
    <text evidence="3">The sequence shown here is derived from an EMBL/GenBank/DDBJ whole genome shotgun (WGS) entry which is preliminary data.</text>
</comment>
<gene>
    <name evidence="3" type="ORF">J4H91_01120</name>
</gene>
<dbReference type="PRINTS" id="PR00081">
    <property type="entry name" value="GDHRDH"/>
</dbReference>
<proteinExistence type="inferred from homology"/>
<reference evidence="3" key="1">
    <citation type="submission" date="2021-03" db="EMBL/GenBank/DDBJ databases">
        <title>Leucobacter chromiisoli sp. nov., isolated from chromium-containing soil of chemical plant.</title>
        <authorList>
            <person name="Xu Z."/>
        </authorList>
    </citation>
    <scope>NUCLEOTIDE SEQUENCE</scope>
    <source>
        <strain evidence="3">A2</strain>
    </source>
</reference>
<dbReference type="SUPFAM" id="SSF51735">
    <property type="entry name" value="NAD(P)-binding Rossmann-fold domains"/>
    <property type="match status" value="1"/>
</dbReference>
<dbReference type="Gene3D" id="3.40.50.720">
    <property type="entry name" value="NAD(P)-binding Rossmann-like Domain"/>
    <property type="match status" value="1"/>
</dbReference>
<dbReference type="PANTHER" id="PTHR42760:SF133">
    <property type="entry name" value="3-OXOACYL-[ACYL-CARRIER-PROTEIN] REDUCTASE"/>
    <property type="match status" value="1"/>
</dbReference>
<accession>A0A939LT67</accession>
<organism evidence="3 4">
    <name type="scientific">Leucobacter ruminantium</name>
    <dbReference type="NCBI Taxonomy" id="1289170"/>
    <lineage>
        <taxon>Bacteria</taxon>
        <taxon>Bacillati</taxon>
        <taxon>Actinomycetota</taxon>
        <taxon>Actinomycetes</taxon>
        <taxon>Micrococcales</taxon>
        <taxon>Microbacteriaceae</taxon>
        <taxon>Leucobacter</taxon>
    </lineage>
</organism>
<dbReference type="EMBL" id="JAGDYL010000001">
    <property type="protein sequence ID" value="MBO1803922.1"/>
    <property type="molecule type" value="Genomic_DNA"/>
</dbReference>
<evidence type="ECO:0000313" key="3">
    <source>
        <dbReference type="EMBL" id="MBO1803922.1"/>
    </source>
</evidence>
<dbReference type="GO" id="GO:0016616">
    <property type="term" value="F:oxidoreductase activity, acting on the CH-OH group of donors, NAD or NADP as acceptor"/>
    <property type="evidence" value="ECO:0007669"/>
    <property type="project" value="TreeGrafter"/>
</dbReference>
<sequence>MNQPLPLQDRVAIITGAGSRGGQGEAEARLFAENGARVVIADLPGSEGAAIAAELGDRGLFVDLDVTSEEAWTACVAHVAEHWAHPDILVNNAGVWLAKRLEETSAAEFRRVVEINETGTFLGMAAVVEGMKERRSGAIVNICSVAGMKGGGQPFAYAASKWAVRGMTRVAAYDLAPFGIRVNSISPGVVATPMIGGGPEELERLASFIPSGRVAEPREIATVALFLASDASSYVSGIEVTADAALTA</sequence>
<dbReference type="InterPro" id="IPR002347">
    <property type="entry name" value="SDR_fam"/>
</dbReference>
<dbReference type="FunFam" id="3.40.50.720:FF:000084">
    <property type="entry name" value="Short-chain dehydrogenase reductase"/>
    <property type="match status" value="1"/>
</dbReference>
<evidence type="ECO:0000256" key="1">
    <source>
        <dbReference type="ARBA" id="ARBA00006484"/>
    </source>
</evidence>
<dbReference type="Pfam" id="PF13561">
    <property type="entry name" value="adh_short_C2"/>
    <property type="match status" value="1"/>
</dbReference>
<dbReference type="InterPro" id="IPR036291">
    <property type="entry name" value="NAD(P)-bd_dom_sf"/>
</dbReference>
<name>A0A939LT67_9MICO</name>
<keyword evidence="2" id="KW-0560">Oxidoreductase</keyword>